<keyword evidence="3" id="KW-1185">Reference proteome</keyword>
<dbReference type="OrthoDB" id="3269273at2759"/>
<name>A0A371CW36_9APHY</name>
<organism evidence="2 3">
    <name type="scientific">Lentinus brumalis</name>
    <dbReference type="NCBI Taxonomy" id="2498619"/>
    <lineage>
        <taxon>Eukaryota</taxon>
        <taxon>Fungi</taxon>
        <taxon>Dikarya</taxon>
        <taxon>Basidiomycota</taxon>
        <taxon>Agaricomycotina</taxon>
        <taxon>Agaricomycetes</taxon>
        <taxon>Polyporales</taxon>
        <taxon>Polyporaceae</taxon>
        <taxon>Lentinus</taxon>
    </lineage>
</organism>
<proteinExistence type="predicted"/>
<dbReference type="AlphaFoldDB" id="A0A371CW36"/>
<evidence type="ECO:0000313" key="3">
    <source>
        <dbReference type="Proteomes" id="UP000256964"/>
    </source>
</evidence>
<evidence type="ECO:0000313" key="2">
    <source>
        <dbReference type="EMBL" id="RDX44485.1"/>
    </source>
</evidence>
<protein>
    <submittedName>
        <fullName evidence="2">Uncharacterized protein</fullName>
    </submittedName>
</protein>
<accession>A0A371CW36</accession>
<feature type="region of interest" description="Disordered" evidence="1">
    <location>
        <begin position="325"/>
        <end position="355"/>
    </location>
</feature>
<dbReference type="EMBL" id="KZ857449">
    <property type="protein sequence ID" value="RDX44485.1"/>
    <property type="molecule type" value="Genomic_DNA"/>
</dbReference>
<evidence type="ECO:0000256" key="1">
    <source>
        <dbReference type="SAM" id="MobiDB-lite"/>
    </source>
</evidence>
<reference evidence="2 3" key="1">
    <citation type="journal article" date="2018" name="Biotechnol. Biofuels">
        <title>Integrative visual omics of the white-rot fungus Polyporus brumalis exposes the biotechnological potential of its oxidative enzymes for delignifying raw plant biomass.</title>
        <authorList>
            <person name="Miyauchi S."/>
            <person name="Rancon A."/>
            <person name="Drula E."/>
            <person name="Hage H."/>
            <person name="Chaduli D."/>
            <person name="Favel A."/>
            <person name="Grisel S."/>
            <person name="Henrissat B."/>
            <person name="Herpoel-Gimbert I."/>
            <person name="Ruiz-Duenas F.J."/>
            <person name="Chevret D."/>
            <person name="Hainaut M."/>
            <person name="Lin J."/>
            <person name="Wang M."/>
            <person name="Pangilinan J."/>
            <person name="Lipzen A."/>
            <person name="Lesage-Meessen L."/>
            <person name="Navarro D."/>
            <person name="Riley R."/>
            <person name="Grigoriev I.V."/>
            <person name="Zhou S."/>
            <person name="Raouche S."/>
            <person name="Rosso M.N."/>
        </authorList>
    </citation>
    <scope>NUCLEOTIDE SEQUENCE [LARGE SCALE GENOMIC DNA]</scope>
    <source>
        <strain evidence="2 3">BRFM 1820</strain>
    </source>
</reference>
<dbReference type="STRING" id="139420.A0A371CW36"/>
<dbReference type="Proteomes" id="UP000256964">
    <property type="component" value="Unassembled WGS sequence"/>
</dbReference>
<feature type="region of interest" description="Disordered" evidence="1">
    <location>
        <begin position="21"/>
        <end position="98"/>
    </location>
</feature>
<sequence>MEATDSCPARLPANYNFTFESPTRWGSPRHSHPQGPSQLASTFTASSVGPQSFSLSTLANPPSSRTPYSTSRSSSPTPDTISTGDSMRSTQPTSHDDVLPPIFVDQLAKVFTLTTANIDILRAFVKIGSVAPSLSQPDLATRSYLLAAILSRPGIGSSVQGTTAAARPVTIEEVTAIMADLKIQLEDSFRVSKEQTENARLIAQDLIYEPGRTNFKLLWTDVQKRLAKEQNMLRMNNIFGSPHREKVLVSLLKRQCSSVRNAFRQDIRDSISSGKSRRSLIDFTWQTAVKYRRAGAADLDVSSTIKNALMRRFALENPDLLNIAENENHSDSDPEVTHVDPDDGPARKKRKKNSRGRVANGECFWSRFEDYLAPLIAQMGTDMSTSEWKKFSEELIAQDRRNFPHVGDQIELMPNTEPFVAGVSVHPQQLPTFAAPASAAAQPGRSEAFNLSSLLN</sequence>
<gene>
    <name evidence="2" type="ORF">OH76DRAFT_1487071</name>
</gene>
<feature type="compositionally biased region" description="Basic and acidic residues" evidence="1">
    <location>
        <begin position="326"/>
        <end position="346"/>
    </location>
</feature>
<feature type="compositionally biased region" description="Polar residues" evidence="1">
    <location>
        <begin position="34"/>
        <end position="60"/>
    </location>
</feature>
<feature type="compositionally biased region" description="Low complexity" evidence="1">
    <location>
        <begin position="61"/>
        <end position="86"/>
    </location>
</feature>